<comment type="caution">
    <text evidence="1">The sequence shown here is derived from an EMBL/GenBank/DDBJ whole genome shotgun (WGS) entry which is preliminary data.</text>
</comment>
<reference evidence="1" key="2">
    <citation type="journal article" date="2024" name="Plant">
        <title>Genomic evolution and insights into agronomic trait innovations of Sesamum species.</title>
        <authorList>
            <person name="Miao H."/>
            <person name="Wang L."/>
            <person name="Qu L."/>
            <person name="Liu H."/>
            <person name="Sun Y."/>
            <person name="Le M."/>
            <person name="Wang Q."/>
            <person name="Wei S."/>
            <person name="Zheng Y."/>
            <person name="Lin W."/>
            <person name="Duan Y."/>
            <person name="Cao H."/>
            <person name="Xiong S."/>
            <person name="Wang X."/>
            <person name="Wei L."/>
            <person name="Li C."/>
            <person name="Ma Q."/>
            <person name="Ju M."/>
            <person name="Zhao R."/>
            <person name="Li G."/>
            <person name="Mu C."/>
            <person name="Tian Q."/>
            <person name="Mei H."/>
            <person name="Zhang T."/>
            <person name="Gao T."/>
            <person name="Zhang H."/>
        </authorList>
    </citation>
    <scope>NUCLEOTIDE SEQUENCE</scope>
    <source>
        <strain evidence="1">KEN1</strain>
    </source>
</reference>
<protein>
    <submittedName>
        <fullName evidence="1">Uncharacterized protein</fullName>
    </submittedName>
</protein>
<accession>A0AAW2XJD5</accession>
<reference evidence="1" key="1">
    <citation type="submission" date="2020-06" db="EMBL/GenBank/DDBJ databases">
        <authorList>
            <person name="Li T."/>
            <person name="Hu X."/>
            <person name="Zhang T."/>
            <person name="Song X."/>
            <person name="Zhang H."/>
            <person name="Dai N."/>
            <person name="Sheng W."/>
            <person name="Hou X."/>
            <person name="Wei L."/>
        </authorList>
    </citation>
    <scope>NUCLEOTIDE SEQUENCE</scope>
    <source>
        <strain evidence="1">KEN1</strain>
        <tissue evidence="1">Leaf</tissue>
    </source>
</reference>
<name>A0AAW2XJD5_9LAMI</name>
<sequence length="67" mass="7412">MAFLRSMSKIPCHSFYHFPKPSSFSSSPPPLSGDALVLAAVSILKHHRSKSRWSNLRSLLTATKDNA</sequence>
<proteinExistence type="predicted"/>
<organism evidence="1">
    <name type="scientific">Sesamum latifolium</name>
    <dbReference type="NCBI Taxonomy" id="2727402"/>
    <lineage>
        <taxon>Eukaryota</taxon>
        <taxon>Viridiplantae</taxon>
        <taxon>Streptophyta</taxon>
        <taxon>Embryophyta</taxon>
        <taxon>Tracheophyta</taxon>
        <taxon>Spermatophyta</taxon>
        <taxon>Magnoliopsida</taxon>
        <taxon>eudicotyledons</taxon>
        <taxon>Gunneridae</taxon>
        <taxon>Pentapetalae</taxon>
        <taxon>asterids</taxon>
        <taxon>lamiids</taxon>
        <taxon>Lamiales</taxon>
        <taxon>Pedaliaceae</taxon>
        <taxon>Sesamum</taxon>
    </lineage>
</organism>
<gene>
    <name evidence="1" type="ORF">Slati_0759000</name>
</gene>
<evidence type="ECO:0000313" key="1">
    <source>
        <dbReference type="EMBL" id="KAL0454198.1"/>
    </source>
</evidence>
<dbReference type="EMBL" id="JACGWN010000003">
    <property type="protein sequence ID" value="KAL0454198.1"/>
    <property type="molecule type" value="Genomic_DNA"/>
</dbReference>
<dbReference type="AlphaFoldDB" id="A0AAW2XJD5"/>